<name>A0A8H7EBC0_9PLEO</name>
<dbReference type="SMART" id="SM00062">
    <property type="entry name" value="PBPb"/>
    <property type="match status" value="1"/>
</dbReference>
<protein>
    <recommendedName>
        <fullName evidence="8">Solute-binding protein family 3/N-terminal domain-containing protein</fullName>
    </recommendedName>
</protein>
<keyword evidence="4 7" id="KW-0732">Signal</keyword>
<keyword evidence="5" id="KW-0843">Virulence</keyword>
<dbReference type="PANTHER" id="PTHR35936">
    <property type="entry name" value="MEMBRANE-BOUND LYTIC MUREIN TRANSGLYCOSYLASE F"/>
    <property type="match status" value="1"/>
</dbReference>
<dbReference type="Pfam" id="PF00497">
    <property type="entry name" value="SBP_bac_3"/>
    <property type="match status" value="1"/>
</dbReference>
<comment type="caution">
    <text evidence="9">The sequence shown here is derived from an EMBL/GenBank/DDBJ whole genome shotgun (WGS) entry which is preliminary data.</text>
</comment>
<comment type="subcellular location">
    <subcellularLocation>
        <location evidence="1">Peroxisome</location>
    </subcellularLocation>
</comment>
<evidence type="ECO:0000256" key="3">
    <source>
        <dbReference type="ARBA" id="ARBA00005668"/>
    </source>
</evidence>
<evidence type="ECO:0000256" key="5">
    <source>
        <dbReference type="ARBA" id="ARBA00023026"/>
    </source>
</evidence>
<gene>
    <name evidence="9" type="ORF">GT037_008733</name>
</gene>
<dbReference type="Gene3D" id="3.40.50.1820">
    <property type="entry name" value="alpha/beta hydrolase"/>
    <property type="match status" value="1"/>
</dbReference>
<dbReference type="InterPro" id="IPR001638">
    <property type="entry name" value="Solute-binding_3/MltF_N"/>
</dbReference>
<evidence type="ECO:0000313" key="10">
    <source>
        <dbReference type="Proteomes" id="UP000596902"/>
    </source>
</evidence>
<dbReference type="Pfam" id="PF12697">
    <property type="entry name" value="Abhydrolase_6"/>
    <property type="match status" value="1"/>
</dbReference>
<dbReference type="RefSeq" id="XP_038783745.1">
    <property type="nucleotide sequence ID" value="XM_038933780.1"/>
</dbReference>
<feature type="signal peptide" evidence="7">
    <location>
        <begin position="1"/>
        <end position="21"/>
    </location>
</feature>
<sequence length="563" mass="60747">MVNLSSVLFAAGLLVSPLVAASEGKNEHSTEYSSDYSVSTSYSNTTSILDKIQARGYLRVGTTGDYKPFSYKVTNRTALPATPAINTTYIGADIDVAQSLSNSLGLSRPVEFVPTIWTNLTTDLAAQKFDVAMSGVSITLARAQKAFFSTAVQRVGKAACVRCADLDKFSSLAAIDTAGVKVAVNPGGTNEAFDRANLKAATIVLVPDNNAVYKAVMDGDADAMISDIIEVELQVRLHPEVLCIVNPNATFTFEELGYMVGQDIVWKQYMDLFVHIQLESGGWNNVNPIFASAQMAVSQIQEAAGESSGTLLSYQSFNQDSNSTILFIHGAFVDSNDWDLVVPYVLDYHLLLPDCPGHGRSSHTPFSIEASAKHIAYLIEAKAISGQAHVVGHSLGASIAVCLAANYPHVVRSLFVSGYSATPVSSAPLLPYLLWASNHMENAIPRPFVRWLMDGTDLRHTSSASLSLCRQIAHTGNAKAQLQPWSARTLIIVAGKGGLIPSNDSIEAARQLARVGNESNTQTLAYIHPLMRHPWNRQDPSLWAATVMAWVEGRDLPAGFVRL</sequence>
<keyword evidence="10" id="KW-1185">Reference proteome</keyword>
<keyword evidence="6" id="KW-0576">Peroxisome</keyword>
<dbReference type="EMBL" id="JAAABM010000013">
    <property type="protein sequence ID" value="KAF7673410.1"/>
    <property type="molecule type" value="Genomic_DNA"/>
</dbReference>
<comment type="pathway">
    <text evidence="2">Mycotoxin biosynthesis.</text>
</comment>
<comment type="similarity">
    <text evidence="3">Belongs to the AB hydrolase superfamily. AKT2 hydrolase family.</text>
</comment>
<dbReference type="PANTHER" id="PTHR35936:SF19">
    <property type="entry name" value="AMINO-ACID-BINDING PROTEIN YXEM-RELATED"/>
    <property type="match status" value="1"/>
</dbReference>
<dbReference type="GO" id="GO:0005777">
    <property type="term" value="C:peroxisome"/>
    <property type="evidence" value="ECO:0007669"/>
    <property type="project" value="UniProtKB-SubCell"/>
</dbReference>
<dbReference type="PRINTS" id="PR00111">
    <property type="entry name" value="ABHYDROLASE"/>
</dbReference>
<organism evidence="9 10">
    <name type="scientific">Alternaria burnsii</name>
    <dbReference type="NCBI Taxonomy" id="1187904"/>
    <lineage>
        <taxon>Eukaryota</taxon>
        <taxon>Fungi</taxon>
        <taxon>Dikarya</taxon>
        <taxon>Ascomycota</taxon>
        <taxon>Pezizomycotina</taxon>
        <taxon>Dothideomycetes</taxon>
        <taxon>Pleosporomycetidae</taxon>
        <taxon>Pleosporales</taxon>
        <taxon>Pleosporineae</taxon>
        <taxon>Pleosporaceae</taxon>
        <taxon>Alternaria</taxon>
        <taxon>Alternaria sect. Alternaria</taxon>
    </lineage>
</organism>
<feature type="domain" description="Solute-binding protein family 3/N-terminal" evidence="8">
    <location>
        <begin position="57"/>
        <end position="293"/>
    </location>
</feature>
<evidence type="ECO:0000313" key="9">
    <source>
        <dbReference type="EMBL" id="KAF7673410.1"/>
    </source>
</evidence>
<evidence type="ECO:0000259" key="8">
    <source>
        <dbReference type="SMART" id="SM00062"/>
    </source>
</evidence>
<dbReference type="GeneID" id="62206958"/>
<evidence type="ECO:0000256" key="4">
    <source>
        <dbReference type="ARBA" id="ARBA00022729"/>
    </source>
</evidence>
<evidence type="ECO:0000256" key="1">
    <source>
        <dbReference type="ARBA" id="ARBA00004275"/>
    </source>
</evidence>
<evidence type="ECO:0000256" key="7">
    <source>
        <dbReference type="SAM" id="SignalP"/>
    </source>
</evidence>
<dbReference type="Gene3D" id="3.40.190.10">
    <property type="entry name" value="Periplasmic binding protein-like II"/>
    <property type="match status" value="2"/>
</dbReference>
<evidence type="ECO:0000256" key="2">
    <source>
        <dbReference type="ARBA" id="ARBA00004685"/>
    </source>
</evidence>
<reference evidence="9" key="1">
    <citation type="submission" date="2020-01" db="EMBL/GenBank/DDBJ databases">
        <authorList>
            <person name="Feng Z.H.Z."/>
        </authorList>
    </citation>
    <scope>NUCLEOTIDE SEQUENCE</scope>
    <source>
        <strain evidence="9">CBS107.38</strain>
    </source>
</reference>
<dbReference type="SUPFAM" id="SSF53850">
    <property type="entry name" value="Periplasmic binding protein-like II"/>
    <property type="match status" value="1"/>
</dbReference>
<proteinExistence type="inferred from homology"/>
<accession>A0A8H7EBC0</accession>
<dbReference type="AlphaFoldDB" id="A0A8H7EBC0"/>
<dbReference type="SUPFAM" id="SSF53474">
    <property type="entry name" value="alpha/beta-Hydrolases"/>
    <property type="match status" value="1"/>
</dbReference>
<dbReference type="InterPro" id="IPR000073">
    <property type="entry name" value="AB_hydrolase_1"/>
</dbReference>
<evidence type="ECO:0000256" key="6">
    <source>
        <dbReference type="ARBA" id="ARBA00023140"/>
    </source>
</evidence>
<reference evidence="9" key="2">
    <citation type="submission" date="2020-08" db="EMBL/GenBank/DDBJ databases">
        <title>Draft Genome Sequence of Cumin Blight Pathogen Alternaria burnsii.</title>
        <authorList>
            <person name="Feng Z."/>
        </authorList>
    </citation>
    <scope>NUCLEOTIDE SEQUENCE</scope>
    <source>
        <strain evidence="9">CBS107.38</strain>
    </source>
</reference>
<feature type="chain" id="PRO_5034501318" description="Solute-binding protein family 3/N-terminal domain-containing protein" evidence="7">
    <location>
        <begin position="22"/>
        <end position="563"/>
    </location>
</feature>
<dbReference type="InterPro" id="IPR029058">
    <property type="entry name" value="AB_hydrolase_fold"/>
</dbReference>
<dbReference type="Proteomes" id="UP000596902">
    <property type="component" value="Unassembled WGS sequence"/>
</dbReference>